<comment type="caution">
    <text evidence="1">The sequence shown here is derived from an EMBL/GenBank/DDBJ whole genome shotgun (WGS) entry which is preliminary data.</text>
</comment>
<protein>
    <submittedName>
        <fullName evidence="1">Uncharacterized protein</fullName>
    </submittedName>
</protein>
<dbReference type="EMBL" id="JYDI01000050">
    <property type="protein sequence ID" value="KRY55838.1"/>
    <property type="molecule type" value="Genomic_DNA"/>
</dbReference>
<evidence type="ECO:0000313" key="2">
    <source>
        <dbReference type="Proteomes" id="UP000054653"/>
    </source>
</evidence>
<name>A0A0V1D324_TRIBR</name>
<sequence>MVETDTTTATTTKTITTITTISKEDVEVESEKESIYCLVVPIGTVIGADESLLLGMSRTVELCQIKFLKLKSTLPFDSRIINRFSFAQQNDLHTPLNALDPLLKRER</sequence>
<evidence type="ECO:0000313" key="1">
    <source>
        <dbReference type="EMBL" id="KRY55838.1"/>
    </source>
</evidence>
<gene>
    <name evidence="1" type="ORF">T03_10885</name>
</gene>
<accession>A0A0V1D324</accession>
<dbReference type="OrthoDB" id="10501070at2759"/>
<dbReference type="Proteomes" id="UP000054653">
    <property type="component" value="Unassembled WGS sequence"/>
</dbReference>
<keyword evidence="2" id="KW-1185">Reference proteome</keyword>
<reference evidence="1 2" key="1">
    <citation type="submission" date="2015-01" db="EMBL/GenBank/DDBJ databases">
        <title>Evolution of Trichinella species and genotypes.</title>
        <authorList>
            <person name="Korhonen P.K."/>
            <person name="Edoardo P."/>
            <person name="Giuseppe L.R."/>
            <person name="Gasser R.B."/>
        </authorList>
    </citation>
    <scope>NUCLEOTIDE SEQUENCE [LARGE SCALE GENOMIC DNA]</scope>
    <source>
        <strain evidence="1">ISS120</strain>
    </source>
</reference>
<organism evidence="1 2">
    <name type="scientific">Trichinella britovi</name>
    <name type="common">Parasitic roundworm</name>
    <dbReference type="NCBI Taxonomy" id="45882"/>
    <lineage>
        <taxon>Eukaryota</taxon>
        <taxon>Metazoa</taxon>
        <taxon>Ecdysozoa</taxon>
        <taxon>Nematoda</taxon>
        <taxon>Enoplea</taxon>
        <taxon>Dorylaimia</taxon>
        <taxon>Trichinellida</taxon>
        <taxon>Trichinellidae</taxon>
        <taxon>Trichinella</taxon>
    </lineage>
</organism>
<dbReference type="AlphaFoldDB" id="A0A0V1D324"/>
<proteinExistence type="predicted"/>